<evidence type="ECO:0000313" key="2">
    <source>
        <dbReference type="EMBL" id="RFU25089.1"/>
    </source>
</evidence>
<name>A0A3E2GVF0_SCYLI</name>
<protein>
    <recommendedName>
        <fullName evidence="4">Lysine-specific metallo-endopeptidase domain-containing protein</fullName>
    </recommendedName>
</protein>
<dbReference type="EMBL" id="NCSJ02000365">
    <property type="protein sequence ID" value="RFU25089.1"/>
    <property type="molecule type" value="Genomic_DNA"/>
</dbReference>
<reference evidence="2 3" key="1">
    <citation type="submission" date="2018-05" db="EMBL/GenBank/DDBJ databases">
        <title>Draft genome sequence of Scytalidium lignicola DSM 105466, a ubiquitous saprotrophic fungus.</title>
        <authorList>
            <person name="Buettner E."/>
            <person name="Gebauer A.M."/>
            <person name="Hofrichter M."/>
            <person name="Liers C."/>
            <person name="Kellner H."/>
        </authorList>
    </citation>
    <scope>NUCLEOTIDE SEQUENCE [LARGE SCALE GENOMIC DNA]</scope>
    <source>
        <strain evidence="2 3">DSM 105466</strain>
    </source>
</reference>
<feature type="non-terminal residue" evidence="2">
    <location>
        <position position="329"/>
    </location>
</feature>
<dbReference type="Gene3D" id="3.40.390.10">
    <property type="entry name" value="Collagenase (Catalytic Domain)"/>
    <property type="match status" value="1"/>
</dbReference>
<dbReference type="InterPro" id="IPR024079">
    <property type="entry name" value="MetalloPept_cat_dom_sf"/>
</dbReference>
<comment type="caution">
    <text evidence="2">The sequence shown here is derived from an EMBL/GenBank/DDBJ whole genome shotgun (WGS) entry which is preliminary data.</text>
</comment>
<dbReference type="GO" id="GO:0008237">
    <property type="term" value="F:metallopeptidase activity"/>
    <property type="evidence" value="ECO:0007669"/>
    <property type="project" value="InterPro"/>
</dbReference>
<dbReference type="AlphaFoldDB" id="A0A3E2GVF0"/>
<gene>
    <name evidence="2" type="ORF">B7463_g11254</name>
</gene>
<feature type="signal peptide" evidence="1">
    <location>
        <begin position="1"/>
        <end position="18"/>
    </location>
</feature>
<keyword evidence="1" id="KW-0732">Signal</keyword>
<accession>A0A3E2GVF0</accession>
<sequence length="329" mass="36125">MFLTALIWICAAVAVVLGAPPPLVEAIQECTDEQLPLVQAAVLEVLDMIATASQAAANLNPDGQFQDQRVERLMLTLFDNKGSAATQTAIRDALNGFQKIGENEKIVIYCNSNHLHGVRNPLVVGRQCAVTQCKEDDEGQPCPDTCEAVPITVIFDELANDIPFYVPVPPNTPDSFQCTANLRGFRFPDGDGFDQVIICNQYGDPVKPGAVAGRSLNPYRNTQQPIVPLENYYLLPGVILHELTHTKAFQVNGQVAALANADTWALFIMETHLKLCGSRLWWKRRYVRPLNPYVLSDSQDVSSAGILNFTKTLSPQQSYEPVPADGDES</sequence>
<evidence type="ECO:0000313" key="3">
    <source>
        <dbReference type="Proteomes" id="UP000258309"/>
    </source>
</evidence>
<dbReference type="Proteomes" id="UP000258309">
    <property type="component" value="Unassembled WGS sequence"/>
</dbReference>
<feature type="chain" id="PRO_5017539724" description="Lysine-specific metallo-endopeptidase domain-containing protein" evidence="1">
    <location>
        <begin position="19"/>
        <end position="329"/>
    </location>
</feature>
<keyword evidence="3" id="KW-1185">Reference proteome</keyword>
<evidence type="ECO:0008006" key="4">
    <source>
        <dbReference type="Google" id="ProtNLM"/>
    </source>
</evidence>
<organism evidence="2 3">
    <name type="scientific">Scytalidium lignicola</name>
    <name type="common">Hyphomycete</name>
    <dbReference type="NCBI Taxonomy" id="5539"/>
    <lineage>
        <taxon>Eukaryota</taxon>
        <taxon>Fungi</taxon>
        <taxon>Dikarya</taxon>
        <taxon>Ascomycota</taxon>
        <taxon>Pezizomycotina</taxon>
        <taxon>Leotiomycetes</taxon>
        <taxon>Leotiomycetes incertae sedis</taxon>
        <taxon>Scytalidium</taxon>
    </lineage>
</organism>
<proteinExistence type="predicted"/>
<feature type="non-terminal residue" evidence="2">
    <location>
        <position position="1"/>
    </location>
</feature>
<evidence type="ECO:0000256" key="1">
    <source>
        <dbReference type="SAM" id="SignalP"/>
    </source>
</evidence>